<name>A0A369BK72_9GAMM</name>
<dbReference type="EMBL" id="QPJY01000019">
    <property type="protein sequence ID" value="RCX21989.1"/>
    <property type="molecule type" value="Genomic_DNA"/>
</dbReference>
<evidence type="ECO:0000313" key="3">
    <source>
        <dbReference type="EMBL" id="RCX21989.1"/>
    </source>
</evidence>
<evidence type="ECO:0000256" key="1">
    <source>
        <dbReference type="SAM" id="MobiDB-lite"/>
    </source>
</evidence>
<keyword evidence="4" id="KW-1185">Reference proteome</keyword>
<sequence>MPMIPQGLPTIKRGSQGPYVAYCQNLLNARGAAHPVLWVDGIFGPKTDAAVRLFQTMRGLVSDGIVGPLTWAALEAGPPPIKKRPAAQLPPVPATGGL</sequence>
<reference evidence="3 4" key="1">
    <citation type="submission" date="2018-07" db="EMBL/GenBank/DDBJ databases">
        <title>Genomic Encyclopedia of Type Strains, Phase IV (KMG-IV): sequencing the most valuable type-strain genomes for metagenomic binning, comparative biology and taxonomic classification.</title>
        <authorList>
            <person name="Goeker M."/>
        </authorList>
    </citation>
    <scope>NUCLEOTIDE SEQUENCE [LARGE SCALE GENOMIC DNA]</scope>
    <source>
        <strain evidence="3 4">DSM 26407</strain>
    </source>
</reference>
<dbReference type="InterPro" id="IPR036366">
    <property type="entry name" value="PGBDSf"/>
</dbReference>
<dbReference type="SUPFAM" id="SSF47090">
    <property type="entry name" value="PGBD-like"/>
    <property type="match status" value="1"/>
</dbReference>
<dbReference type="Pfam" id="PF01471">
    <property type="entry name" value="PG_binding_1"/>
    <property type="match status" value="1"/>
</dbReference>
<comment type="caution">
    <text evidence="3">The sequence shown here is derived from an EMBL/GenBank/DDBJ whole genome shotgun (WGS) entry which is preliminary data.</text>
</comment>
<feature type="domain" description="Peptidoglycan binding-like" evidence="2">
    <location>
        <begin position="17"/>
        <end position="74"/>
    </location>
</feature>
<proteinExistence type="predicted"/>
<dbReference type="RefSeq" id="WP_114281337.1">
    <property type="nucleotide sequence ID" value="NZ_QPJY01000019.1"/>
</dbReference>
<dbReference type="InterPro" id="IPR036365">
    <property type="entry name" value="PGBD-like_sf"/>
</dbReference>
<protein>
    <submittedName>
        <fullName evidence="3">Putative peptidoglycan binding protein</fullName>
    </submittedName>
</protein>
<organism evidence="3 4">
    <name type="scientific">Thioalbus denitrificans</name>
    <dbReference type="NCBI Taxonomy" id="547122"/>
    <lineage>
        <taxon>Bacteria</taxon>
        <taxon>Pseudomonadati</taxon>
        <taxon>Pseudomonadota</taxon>
        <taxon>Gammaproteobacteria</taxon>
        <taxon>Chromatiales</taxon>
        <taxon>Ectothiorhodospiraceae</taxon>
        <taxon>Thioalbus</taxon>
    </lineage>
</organism>
<dbReference type="OrthoDB" id="9778545at2"/>
<evidence type="ECO:0000313" key="4">
    <source>
        <dbReference type="Proteomes" id="UP000252707"/>
    </source>
</evidence>
<dbReference type="Proteomes" id="UP000252707">
    <property type="component" value="Unassembled WGS sequence"/>
</dbReference>
<dbReference type="InterPro" id="IPR002477">
    <property type="entry name" value="Peptidoglycan-bd-like"/>
</dbReference>
<gene>
    <name evidence="3" type="ORF">DFQ59_1196</name>
</gene>
<evidence type="ECO:0000259" key="2">
    <source>
        <dbReference type="Pfam" id="PF01471"/>
    </source>
</evidence>
<feature type="compositionally biased region" description="Pro residues" evidence="1">
    <location>
        <begin position="88"/>
        <end position="98"/>
    </location>
</feature>
<feature type="region of interest" description="Disordered" evidence="1">
    <location>
        <begin position="77"/>
        <end position="98"/>
    </location>
</feature>
<dbReference type="Gene3D" id="1.10.101.10">
    <property type="entry name" value="PGBD-like superfamily/PGBD"/>
    <property type="match status" value="1"/>
</dbReference>
<accession>A0A369BK72</accession>
<dbReference type="AlphaFoldDB" id="A0A369BK72"/>